<organism evidence="4 5">
    <name type="scientific">Cephalotrichum gorgonifer</name>
    <dbReference type="NCBI Taxonomy" id="2041049"/>
    <lineage>
        <taxon>Eukaryota</taxon>
        <taxon>Fungi</taxon>
        <taxon>Dikarya</taxon>
        <taxon>Ascomycota</taxon>
        <taxon>Pezizomycotina</taxon>
        <taxon>Sordariomycetes</taxon>
        <taxon>Hypocreomycetidae</taxon>
        <taxon>Microascales</taxon>
        <taxon>Microascaceae</taxon>
        <taxon>Cephalotrichum</taxon>
    </lineage>
</organism>
<evidence type="ECO:0000256" key="2">
    <source>
        <dbReference type="SAM" id="MobiDB-lite"/>
    </source>
</evidence>
<dbReference type="AlphaFoldDB" id="A0AAE8MS22"/>
<dbReference type="Proteomes" id="UP001187682">
    <property type="component" value="Unassembled WGS sequence"/>
</dbReference>
<dbReference type="InterPro" id="IPR016024">
    <property type="entry name" value="ARM-type_fold"/>
</dbReference>
<evidence type="ECO:0000313" key="5">
    <source>
        <dbReference type="Proteomes" id="UP001187682"/>
    </source>
</evidence>
<comment type="caution">
    <text evidence="4">The sequence shown here is derived from an EMBL/GenBank/DDBJ whole genome shotgun (WGS) entry which is preliminary data.</text>
</comment>
<feature type="region of interest" description="Disordered" evidence="2">
    <location>
        <begin position="1"/>
        <end position="27"/>
    </location>
</feature>
<evidence type="ECO:0000259" key="3">
    <source>
        <dbReference type="Pfam" id="PF25567"/>
    </source>
</evidence>
<keyword evidence="5" id="KW-1185">Reference proteome</keyword>
<evidence type="ECO:0000256" key="1">
    <source>
        <dbReference type="ARBA" id="ARBA00049983"/>
    </source>
</evidence>
<feature type="domain" description="SYO1-like TPR repeats" evidence="3">
    <location>
        <begin position="430"/>
        <end position="666"/>
    </location>
</feature>
<dbReference type="InterPro" id="IPR052616">
    <property type="entry name" value="SYO1-like"/>
</dbReference>
<dbReference type="InterPro" id="IPR057990">
    <property type="entry name" value="TPR_SYO1"/>
</dbReference>
<sequence>MAKSRRNRARAGVRNDPLARPVKPPTDPELAALREEKILPILKDLRSTDTKTRSLAATAILNVVDDDKCRRLLLREGLLRILMEETLTDASPDGRATGWEIIKSVAEKEDPGFCVHLYRQDILTAIEFAAKTLSETLDSTGTPFHRTSNAQQSLVWRITISICSLLGALGEAQDEILESITKNTNITSFLTSLLSREIIDRDALDECLTCVMILTEDNRPLAEALVGTPAYDLLMKQRKLDGTTSVLVCGVLNNIFSAMEWDDNTPGKDGATDELLIRRLARTLQDYKPGVEPDKDAEWTCPDEIASLVLEILASIASGVQDTLTSGKKSTRQVKDADSEPEDDERMDVEDDKMEEDDGSDDEALSNADDDESDGELNGSDLEDDMAMVTGGGDEESGIEDLPTLGSLLRKAIPQVLRLASPSAQSGSPSDVQIHAISVLNNLSWSIACLDFADGHNEALLKTWVPYGAAIWENVVTEILDSDTNDLALATEVTGLAWALSKSLGAAHLPLKEGQHQKFIALYHATKTMPQAGEEAPAGPEDPFQALGVKCIGVLGQLAADPAPLPLNRDIGVFLLTAVSSLPQTSPAEAVEALNQIFEVYGDEEAACEEVFWADGFLKHLEEALPKGKTMLKSIHKTDPKTKELRERAEEAILNLGRFVQYKRKLKPRK</sequence>
<dbReference type="Gene3D" id="1.25.10.10">
    <property type="entry name" value="Leucine-rich Repeat Variant"/>
    <property type="match status" value="2"/>
</dbReference>
<dbReference type="PANTHER" id="PTHR13347">
    <property type="entry name" value="HEAT REPEAT-CONTAINING PROTEIN 3"/>
    <property type="match status" value="1"/>
</dbReference>
<accession>A0AAE8MS22</accession>
<feature type="compositionally biased region" description="Basic residues" evidence="2">
    <location>
        <begin position="1"/>
        <end position="11"/>
    </location>
</feature>
<feature type="region of interest" description="Disordered" evidence="2">
    <location>
        <begin position="323"/>
        <end position="401"/>
    </location>
</feature>
<protein>
    <recommendedName>
        <fullName evidence="3">SYO1-like TPR repeats domain-containing protein</fullName>
    </recommendedName>
</protein>
<dbReference type="EMBL" id="ONZQ02000002">
    <property type="protein sequence ID" value="SPN98574.1"/>
    <property type="molecule type" value="Genomic_DNA"/>
</dbReference>
<dbReference type="InterPro" id="IPR011989">
    <property type="entry name" value="ARM-like"/>
</dbReference>
<feature type="compositionally biased region" description="Acidic residues" evidence="2">
    <location>
        <begin position="339"/>
        <end position="386"/>
    </location>
</feature>
<reference evidence="4" key="1">
    <citation type="submission" date="2018-03" db="EMBL/GenBank/DDBJ databases">
        <authorList>
            <person name="Guldener U."/>
        </authorList>
    </citation>
    <scope>NUCLEOTIDE SEQUENCE</scope>
</reference>
<proteinExistence type="inferred from homology"/>
<name>A0AAE8MS22_9PEZI</name>
<dbReference type="PANTHER" id="PTHR13347:SF1">
    <property type="entry name" value="HEAT REPEAT-CONTAINING PROTEIN 3"/>
    <property type="match status" value="1"/>
</dbReference>
<dbReference type="SUPFAM" id="SSF48371">
    <property type="entry name" value="ARM repeat"/>
    <property type="match status" value="1"/>
</dbReference>
<dbReference type="GO" id="GO:0006606">
    <property type="term" value="P:protein import into nucleus"/>
    <property type="evidence" value="ECO:0007669"/>
    <property type="project" value="TreeGrafter"/>
</dbReference>
<gene>
    <name evidence="4" type="ORF">DNG_01620</name>
</gene>
<comment type="similarity">
    <text evidence="1">Belongs to the nuclear import and ribosome assembly adapter family.</text>
</comment>
<dbReference type="Pfam" id="PF25567">
    <property type="entry name" value="TPR_SYO1"/>
    <property type="match status" value="1"/>
</dbReference>
<dbReference type="GO" id="GO:0042273">
    <property type="term" value="P:ribosomal large subunit biogenesis"/>
    <property type="evidence" value="ECO:0007669"/>
    <property type="project" value="TreeGrafter"/>
</dbReference>
<evidence type="ECO:0000313" key="4">
    <source>
        <dbReference type="EMBL" id="SPN98574.1"/>
    </source>
</evidence>
<dbReference type="GO" id="GO:0051082">
    <property type="term" value="F:unfolded protein binding"/>
    <property type="evidence" value="ECO:0007669"/>
    <property type="project" value="TreeGrafter"/>
</dbReference>
<dbReference type="CDD" id="cd13394">
    <property type="entry name" value="Syo1_like"/>
    <property type="match status" value="1"/>
</dbReference>